<dbReference type="PROSITE" id="PS51071">
    <property type="entry name" value="HTH_RPIR"/>
    <property type="match status" value="1"/>
</dbReference>
<keyword evidence="3" id="KW-0804">Transcription</keyword>
<evidence type="ECO:0000256" key="3">
    <source>
        <dbReference type="ARBA" id="ARBA00023163"/>
    </source>
</evidence>
<dbReference type="InterPro" id="IPR036388">
    <property type="entry name" value="WH-like_DNA-bd_sf"/>
</dbReference>
<dbReference type="SUPFAM" id="SSF46689">
    <property type="entry name" value="Homeodomain-like"/>
    <property type="match status" value="1"/>
</dbReference>
<keyword evidence="7" id="KW-1185">Reference proteome</keyword>
<evidence type="ECO:0000256" key="1">
    <source>
        <dbReference type="ARBA" id="ARBA00023015"/>
    </source>
</evidence>
<dbReference type="InterPro" id="IPR047640">
    <property type="entry name" value="RpiR-like"/>
</dbReference>
<dbReference type="PROSITE" id="PS51464">
    <property type="entry name" value="SIS"/>
    <property type="match status" value="1"/>
</dbReference>
<feature type="domain" description="HTH rpiR-type" evidence="4">
    <location>
        <begin position="16"/>
        <end position="92"/>
    </location>
</feature>
<dbReference type="GO" id="GO:0003700">
    <property type="term" value="F:DNA-binding transcription factor activity"/>
    <property type="evidence" value="ECO:0007669"/>
    <property type="project" value="InterPro"/>
</dbReference>
<dbReference type="SUPFAM" id="SSF53697">
    <property type="entry name" value="SIS domain"/>
    <property type="match status" value="1"/>
</dbReference>
<dbReference type="PANTHER" id="PTHR30514:SF1">
    <property type="entry name" value="HTH-TYPE TRANSCRIPTIONAL REGULATOR HEXR-RELATED"/>
    <property type="match status" value="1"/>
</dbReference>
<dbReference type="Gene3D" id="3.40.50.10490">
    <property type="entry name" value="Glucose-6-phosphate isomerase like protein, domain 1"/>
    <property type="match status" value="1"/>
</dbReference>
<organism evidence="6 7">
    <name type="scientific">Thermanaerosceptrum fracticalcis</name>
    <dbReference type="NCBI Taxonomy" id="1712410"/>
    <lineage>
        <taxon>Bacteria</taxon>
        <taxon>Bacillati</taxon>
        <taxon>Bacillota</taxon>
        <taxon>Clostridia</taxon>
        <taxon>Eubacteriales</taxon>
        <taxon>Peptococcaceae</taxon>
        <taxon>Thermanaerosceptrum</taxon>
    </lineage>
</organism>
<proteinExistence type="predicted"/>
<dbReference type="Pfam" id="PF01418">
    <property type="entry name" value="HTH_6"/>
    <property type="match status" value="1"/>
</dbReference>
<dbReference type="CDD" id="cd05013">
    <property type="entry name" value="SIS_RpiR"/>
    <property type="match status" value="1"/>
</dbReference>
<dbReference type="GO" id="GO:0003677">
    <property type="term" value="F:DNA binding"/>
    <property type="evidence" value="ECO:0007669"/>
    <property type="project" value="UniProtKB-KW"/>
</dbReference>
<protein>
    <submittedName>
        <fullName evidence="6">SIS domain-containing protein</fullName>
    </submittedName>
</protein>
<dbReference type="InterPro" id="IPR001347">
    <property type="entry name" value="SIS_dom"/>
</dbReference>
<evidence type="ECO:0000259" key="5">
    <source>
        <dbReference type="PROSITE" id="PS51464"/>
    </source>
</evidence>
<dbReference type="PANTHER" id="PTHR30514">
    <property type="entry name" value="GLUCOKINASE"/>
    <property type="match status" value="1"/>
</dbReference>
<dbReference type="RefSeq" id="WP_051965792.1">
    <property type="nucleotide sequence ID" value="NZ_CP045798.1"/>
</dbReference>
<dbReference type="Pfam" id="PF01380">
    <property type="entry name" value="SIS"/>
    <property type="match status" value="1"/>
</dbReference>
<dbReference type="KEGG" id="tfr:BR63_13145"/>
<evidence type="ECO:0000313" key="7">
    <source>
        <dbReference type="Proteomes" id="UP000515847"/>
    </source>
</evidence>
<dbReference type="InterPro" id="IPR009057">
    <property type="entry name" value="Homeodomain-like_sf"/>
</dbReference>
<dbReference type="Gene3D" id="1.10.10.10">
    <property type="entry name" value="Winged helix-like DNA-binding domain superfamily/Winged helix DNA-binding domain"/>
    <property type="match status" value="1"/>
</dbReference>
<dbReference type="Proteomes" id="UP000515847">
    <property type="component" value="Chromosome"/>
</dbReference>
<name>A0A7G6E511_THEFR</name>
<dbReference type="EMBL" id="CP045798">
    <property type="protein sequence ID" value="QNB47165.1"/>
    <property type="molecule type" value="Genomic_DNA"/>
</dbReference>
<feature type="domain" description="SIS" evidence="5">
    <location>
        <begin position="136"/>
        <end position="274"/>
    </location>
</feature>
<keyword evidence="2" id="KW-0238">DNA-binding</keyword>
<gene>
    <name evidence="6" type="ORF">BR63_13145</name>
</gene>
<dbReference type="AlphaFoldDB" id="A0A7G6E511"/>
<dbReference type="GO" id="GO:0097367">
    <property type="term" value="F:carbohydrate derivative binding"/>
    <property type="evidence" value="ECO:0007669"/>
    <property type="project" value="InterPro"/>
</dbReference>
<evidence type="ECO:0000256" key="2">
    <source>
        <dbReference type="ARBA" id="ARBA00023125"/>
    </source>
</evidence>
<keyword evidence="1" id="KW-0805">Transcription regulation</keyword>
<sequence length="293" mass="31958">MFYLEGGEEKNDTLLGGSLVRIREVYSSLRPAEQRVADHVLQHPRDVIHLSVAELAVKAEVSEATIVRFCQAIGYGGYQKFKMSLAQDLVVPTQFIPEQIKAADDLQTIAAKIAHSNLQAINDTRDILDLQEVEKAVTAICKARRVEFYGVGFSGLVAQDAHLRLARIGIPAISYVDPHLQANSAALLENGDVAVGISLLGKTADILYSMKLAKDAGATTVAITKYAKTPIAELADIKLFTSTEDEAFRTGAARIAQLHVVDILFAAVAVRRYDLSLKCLEKTKKVGIDKRVK</sequence>
<dbReference type="OrthoDB" id="3684496at2"/>
<reference evidence="6 7" key="1">
    <citation type="journal article" date="2019" name="Front. Microbiol.">
        <title>Thermoanaerosceptrum fracticalcis gen. nov. sp. nov., a Novel Fumarate-Fermenting Microorganism From a Deep Fractured Carbonate Aquifer of the US Great Basin.</title>
        <authorList>
            <person name="Hamilton-Brehm S.D."/>
            <person name="Stewart L.E."/>
            <person name="Zavarin M."/>
            <person name="Caldwell M."/>
            <person name="Lawson P.A."/>
            <person name="Onstott T.C."/>
            <person name="Grzymski J."/>
            <person name="Neveux I."/>
            <person name="Lollar B.S."/>
            <person name="Russell C.E."/>
            <person name="Moser D.P."/>
        </authorList>
    </citation>
    <scope>NUCLEOTIDE SEQUENCE [LARGE SCALE GENOMIC DNA]</scope>
    <source>
        <strain evidence="6 7">DRI-13</strain>
    </source>
</reference>
<dbReference type="InterPro" id="IPR000281">
    <property type="entry name" value="HTH_RpiR"/>
</dbReference>
<dbReference type="GO" id="GO:1901135">
    <property type="term" value="P:carbohydrate derivative metabolic process"/>
    <property type="evidence" value="ECO:0007669"/>
    <property type="project" value="InterPro"/>
</dbReference>
<dbReference type="InterPro" id="IPR046348">
    <property type="entry name" value="SIS_dom_sf"/>
</dbReference>
<evidence type="ECO:0000313" key="6">
    <source>
        <dbReference type="EMBL" id="QNB47165.1"/>
    </source>
</evidence>
<accession>A0A7G6E511</accession>
<dbReference type="InterPro" id="IPR035472">
    <property type="entry name" value="RpiR-like_SIS"/>
</dbReference>
<evidence type="ECO:0000259" key="4">
    <source>
        <dbReference type="PROSITE" id="PS51071"/>
    </source>
</evidence>